<evidence type="ECO:0000313" key="2">
    <source>
        <dbReference type="EMBL" id="MDQ0681955.1"/>
    </source>
</evidence>
<feature type="compositionally biased region" description="Polar residues" evidence="1">
    <location>
        <begin position="42"/>
        <end position="60"/>
    </location>
</feature>
<dbReference type="EMBL" id="JAUSYA010000001">
    <property type="protein sequence ID" value="MDQ0681955.1"/>
    <property type="molecule type" value="Genomic_DNA"/>
</dbReference>
<sequence>MAGETGAEAGSPAIDTGVSVTDNGGVNYTGATVCNRLPNIGSFENQTGTAHHLGTSTEQPGEQPKRRM</sequence>
<accession>A0ABU0PU98</accession>
<dbReference type="RefSeq" id="WP_307040271.1">
    <property type="nucleotide sequence ID" value="NZ_JAUSYA010000001.1"/>
</dbReference>
<feature type="region of interest" description="Disordered" evidence="1">
    <location>
        <begin position="39"/>
        <end position="68"/>
    </location>
</feature>
<name>A0ABU0PU98_STRAH</name>
<evidence type="ECO:0000313" key="3">
    <source>
        <dbReference type="Proteomes" id="UP001243364"/>
    </source>
</evidence>
<evidence type="ECO:0000256" key="1">
    <source>
        <dbReference type="SAM" id="MobiDB-lite"/>
    </source>
</evidence>
<keyword evidence="3" id="KW-1185">Reference proteome</keyword>
<dbReference type="Proteomes" id="UP001243364">
    <property type="component" value="Unassembled WGS sequence"/>
</dbReference>
<protein>
    <submittedName>
        <fullName evidence="2">Uncharacterized protein</fullName>
    </submittedName>
</protein>
<organism evidence="2 3">
    <name type="scientific">Streptomyces achromogenes</name>
    <dbReference type="NCBI Taxonomy" id="67255"/>
    <lineage>
        <taxon>Bacteria</taxon>
        <taxon>Bacillati</taxon>
        <taxon>Actinomycetota</taxon>
        <taxon>Actinomycetes</taxon>
        <taxon>Kitasatosporales</taxon>
        <taxon>Streptomycetaceae</taxon>
        <taxon>Streptomyces</taxon>
    </lineage>
</organism>
<feature type="region of interest" description="Disordered" evidence="1">
    <location>
        <begin position="1"/>
        <end position="23"/>
    </location>
</feature>
<comment type="caution">
    <text evidence="2">The sequence shown here is derived from an EMBL/GenBank/DDBJ whole genome shotgun (WGS) entry which is preliminary data.</text>
</comment>
<proteinExistence type="predicted"/>
<reference evidence="2 3" key="1">
    <citation type="submission" date="2023-07" db="EMBL/GenBank/DDBJ databases">
        <title>Comparative genomics of wheat-associated soil bacteria to identify genetic determinants of phenazine resistance.</title>
        <authorList>
            <person name="Mouncey N."/>
        </authorList>
    </citation>
    <scope>NUCLEOTIDE SEQUENCE [LARGE SCALE GENOMIC DNA]</scope>
    <source>
        <strain evidence="2 3">W4I19-2</strain>
    </source>
</reference>
<gene>
    <name evidence="2" type="ORF">QFZ56_000918</name>
</gene>